<gene>
    <name evidence="1" type="ORF">HPB50_018464</name>
</gene>
<sequence length="226" mass="25066">MERSADDKPQWAASALKGTMTVPPHHLPLATGSPKASQSRRTAAAAARSRVDARRRRPSAQTLSERPGDITTASRACSGRFQGSINSEARVMAAEFQQRRRTALQRCEARIACTFSEHRGANPQDEHTVKPRERERELTRRSVKEFLCKTGRADETGSKIRHCVDRESALRHGAVSALATESLPAKPTQQTASPAANRERAGMMQNPFLSRRRLKHARDYSTGLSR</sequence>
<name>A0ACB7TJU9_HYAAI</name>
<dbReference type="EMBL" id="CM023481">
    <property type="protein sequence ID" value="KAH6947338.1"/>
    <property type="molecule type" value="Genomic_DNA"/>
</dbReference>
<dbReference type="Proteomes" id="UP000821845">
    <property type="component" value="Chromosome 1"/>
</dbReference>
<evidence type="ECO:0000313" key="1">
    <source>
        <dbReference type="EMBL" id="KAH6947338.1"/>
    </source>
</evidence>
<accession>A0ACB7TJU9</accession>
<organism evidence="1 2">
    <name type="scientific">Hyalomma asiaticum</name>
    <name type="common">Tick</name>
    <dbReference type="NCBI Taxonomy" id="266040"/>
    <lineage>
        <taxon>Eukaryota</taxon>
        <taxon>Metazoa</taxon>
        <taxon>Ecdysozoa</taxon>
        <taxon>Arthropoda</taxon>
        <taxon>Chelicerata</taxon>
        <taxon>Arachnida</taxon>
        <taxon>Acari</taxon>
        <taxon>Parasitiformes</taxon>
        <taxon>Ixodida</taxon>
        <taxon>Ixodoidea</taxon>
        <taxon>Ixodidae</taxon>
        <taxon>Hyalomminae</taxon>
        <taxon>Hyalomma</taxon>
    </lineage>
</organism>
<comment type="caution">
    <text evidence="1">The sequence shown here is derived from an EMBL/GenBank/DDBJ whole genome shotgun (WGS) entry which is preliminary data.</text>
</comment>
<evidence type="ECO:0000313" key="2">
    <source>
        <dbReference type="Proteomes" id="UP000821845"/>
    </source>
</evidence>
<reference evidence="1" key="1">
    <citation type="submission" date="2020-05" db="EMBL/GenBank/DDBJ databases">
        <title>Large-scale comparative analyses of tick genomes elucidate their genetic diversity and vector capacities.</title>
        <authorList>
            <person name="Jia N."/>
            <person name="Wang J."/>
            <person name="Shi W."/>
            <person name="Du L."/>
            <person name="Sun Y."/>
            <person name="Zhan W."/>
            <person name="Jiang J."/>
            <person name="Wang Q."/>
            <person name="Zhang B."/>
            <person name="Ji P."/>
            <person name="Sakyi L.B."/>
            <person name="Cui X."/>
            <person name="Yuan T."/>
            <person name="Jiang B."/>
            <person name="Yang W."/>
            <person name="Lam T.T.-Y."/>
            <person name="Chang Q."/>
            <person name="Ding S."/>
            <person name="Wang X."/>
            <person name="Zhu J."/>
            <person name="Ruan X."/>
            <person name="Zhao L."/>
            <person name="Wei J."/>
            <person name="Que T."/>
            <person name="Du C."/>
            <person name="Cheng J."/>
            <person name="Dai P."/>
            <person name="Han X."/>
            <person name="Huang E."/>
            <person name="Gao Y."/>
            <person name="Liu J."/>
            <person name="Shao H."/>
            <person name="Ye R."/>
            <person name="Li L."/>
            <person name="Wei W."/>
            <person name="Wang X."/>
            <person name="Wang C."/>
            <person name="Yang T."/>
            <person name="Huo Q."/>
            <person name="Li W."/>
            <person name="Guo W."/>
            <person name="Chen H."/>
            <person name="Zhou L."/>
            <person name="Ni X."/>
            <person name="Tian J."/>
            <person name="Zhou Y."/>
            <person name="Sheng Y."/>
            <person name="Liu T."/>
            <person name="Pan Y."/>
            <person name="Xia L."/>
            <person name="Li J."/>
            <person name="Zhao F."/>
            <person name="Cao W."/>
        </authorList>
    </citation>
    <scope>NUCLEOTIDE SEQUENCE</scope>
    <source>
        <strain evidence="1">Hyas-2018</strain>
    </source>
</reference>
<keyword evidence="2" id="KW-1185">Reference proteome</keyword>
<proteinExistence type="predicted"/>
<protein>
    <submittedName>
        <fullName evidence="1">Uncharacterized protein</fullName>
    </submittedName>
</protein>